<feature type="non-terminal residue" evidence="1">
    <location>
        <position position="1"/>
    </location>
</feature>
<organism evidence="1">
    <name type="scientific">marine metagenome</name>
    <dbReference type="NCBI Taxonomy" id="408172"/>
    <lineage>
        <taxon>unclassified sequences</taxon>
        <taxon>metagenomes</taxon>
        <taxon>ecological metagenomes</taxon>
    </lineage>
</organism>
<proteinExistence type="predicted"/>
<dbReference type="EMBL" id="UINC01099127">
    <property type="protein sequence ID" value="SVC58159.1"/>
    <property type="molecule type" value="Genomic_DNA"/>
</dbReference>
<name>A0A382NAI5_9ZZZZ</name>
<gene>
    <name evidence="1" type="ORF">METZ01_LOCUS311013</name>
</gene>
<dbReference type="AlphaFoldDB" id="A0A382NAI5"/>
<evidence type="ECO:0000313" key="1">
    <source>
        <dbReference type="EMBL" id="SVC58159.1"/>
    </source>
</evidence>
<protein>
    <submittedName>
        <fullName evidence="1">Uncharacterized protein</fullName>
    </submittedName>
</protein>
<accession>A0A382NAI5</accession>
<feature type="non-terminal residue" evidence="1">
    <location>
        <position position="257"/>
    </location>
</feature>
<sequence length="257" mass="27953">VNLNSVFFASLLATTLLSTAMADVRLLRQEPGMLRLAYTADRAETLGCDHKVLIGIPLQGDVSLSVVRTTVSPTVTAGPAEAPCQQSSHPSPAYLGAIGFLREQRVVEVWFSRAGHHDQTFEEIVVDLNLPTSTSGTPAPRLESFAEELYSGAMVNYEQARRWRRSQYHGRLKPVTQAHGRRLKLSLSRTGIYRITGEDLQRVGVDLSLISPPEIALHYGGGRALAAAVGASSDHQLQEIEILVTDGGDGRFDPHDS</sequence>
<reference evidence="1" key="1">
    <citation type="submission" date="2018-05" db="EMBL/GenBank/DDBJ databases">
        <authorList>
            <person name="Lanie J.A."/>
            <person name="Ng W.-L."/>
            <person name="Kazmierczak K.M."/>
            <person name="Andrzejewski T.M."/>
            <person name="Davidsen T.M."/>
            <person name="Wayne K.J."/>
            <person name="Tettelin H."/>
            <person name="Glass J.I."/>
            <person name="Rusch D."/>
            <person name="Podicherti R."/>
            <person name="Tsui H.-C.T."/>
            <person name="Winkler M.E."/>
        </authorList>
    </citation>
    <scope>NUCLEOTIDE SEQUENCE</scope>
</reference>